<dbReference type="EMBL" id="CABMJJ010000009">
    <property type="protein sequence ID" value="VVC04010.1"/>
    <property type="molecule type" value="Genomic_DNA"/>
</dbReference>
<dbReference type="Proteomes" id="UP000789941">
    <property type="component" value="Unassembled WGS sequence"/>
</dbReference>
<accession>A0A5E4LPQ8</accession>
<proteinExistence type="predicted"/>
<organism evidence="1 2">
    <name type="scientific">Candidatus Bilamarchaeum dharawalense</name>
    <dbReference type="NCBI Taxonomy" id="2885759"/>
    <lineage>
        <taxon>Archaea</taxon>
        <taxon>Candidatus Micrarchaeota</taxon>
        <taxon>Candidatus Micrarchaeia</taxon>
        <taxon>Candidatus Anstonellales</taxon>
        <taxon>Candidatus Bilamarchaeaceae</taxon>
        <taxon>Candidatus Bilamarchaeum</taxon>
    </lineage>
</organism>
<name>A0A5E4LPQ8_9ARCH</name>
<reference evidence="1 2" key="1">
    <citation type="submission" date="2019-08" db="EMBL/GenBank/DDBJ databases">
        <authorList>
            <person name="Vazquez-Campos X."/>
        </authorList>
    </citation>
    <scope>NUCLEOTIDE SEQUENCE [LARGE SCALE GENOMIC DNA]</scope>
    <source>
        <strain evidence="1">LFW-283_2</strain>
    </source>
</reference>
<evidence type="ECO:0000313" key="2">
    <source>
        <dbReference type="Proteomes" id="UP000789941"/>
    </source>
</evidence>
<gene>
    <name evidence="1" type="ORF">LFW2832_00675</name>
</gene>
<protein>
    <submittedName>
        <fullName evidence="1">Uncharacterized protein</fullName>
    </submittedName>
</protein>
<sequence length="84" mass="9376">MEKTIVGVYSERYKGGPVLETDMGIIYLINLEKSEFEGKTLLVTGTITQDKDNVVGPYKPGEPISQGWEAPRLVMVVTKFELVK</sequence>
<comment type="caution">
    <text evidence="1">The sequence shown here is derived from an EMBL/GenBank/DDBJ whole genome shotgun (WGS) entry which is preliminary data.</text>
</comment>
<dbReference type="AlphaFoldDB" id="A0A5E4LPQ8"/>
<evidence type="ECO:0000313" key="1">
    <source>
        <dbReference type="EMBL" id="VVC04010.1"/>
    </source>
</evidence>